<dbReference type="HAMAP" id="MF_02215">
    <property type="entry name" value="UbiJ"/>
    <property type="match status" value="1"/>
</dbReference>
<evidence type="ECO:0000256" key="1">
    <source>
        <dbReference type="HAMAP-Rule" id="MF_02215"/>
    </source>
</evidence>
<gene>
    <name evidence="1" type="primary">ubiJ</name>
    <name evidence="3" type="ORF">BN873_240029</name>
</gene>
<reference evidence="3" key="2">
    <citation type="submission" date="2014-03" db="EMBL/GenBank/DDBJ databases">
        <title>Candidatus Competibacter-lineage genomes retrieved from metagenomes reveal functional metabolic diversity.</title>
        <authorList>
            <person name="McIlroy S.J."/>
            <person name="Albertsen M."/>
            <person name="Andresen E.K."/>
            <person name="Saunders A.M."/>
            <person name="Kristiansen R."/>
            <person name="Stokholm-Bjerregaard M."/>
            <person name="Nielsen K.L."/>
            <person name="Nielsen P.H."/>
        </authorList>
    </citation>
    <scope>NUCLEOTIDE SEQUENCE</scope>
    <source>
        <strain evidence="3">Run_A_D11</strain>
    </source>
</reference>
<dbReference type="STRING" id="1400863.BN873_240029"/>
<dbReference type="Pfam" id="PF02036">
    <property type="entry name" value="SCP2"/>
    <property type="match status" value="1"/>
</dbReference>
<dbReference type="GO" id="GO:0006744">
    <property type="term" value="P:ubiquinone biosynthetic process"/>
    <property type="evidence" value="ECO:0007669"/>
    <property type="project" value="UniProtKB-UniRule"/>
</dbReference>
<comment type="function">
    <text evidence="1">Required for ubiquinone (coenzyme Q) biosynthesis. Binds hydrophobic ubiquinone biosynthetic intermediates via its SCP2 domain and is essential for the stability of the Ubi complex. May constitute a docking platform where Ubi enzymes assemble and access their SCP2-bound polyprenyl substrates.</text>
</comment>
<keyword evidence="4" id="KW-1185">Reference proteome</keyword>
<dbReference type="SUPFAM" id="SSF55718">
    <property type="entry name" value="SCP-like"/>
    <property type="match status" value="1"/>
</dbReference>
<keyword evidence="1" id="KW-0831">Ubiquinone biosynthesis</keyword>
<dbReference type="PANTHER" id="PTHR38693:SF1">
    <property type="entry name" value="UBIQUINONE BIOSYNTHESIS ACCESSORY FACTOR UBIJ"/>
    <property type="match status" value="1"/>
</dbReference>
<dbReference type="RefSeq" id="WP_048671850.1">
    <property type="nucleotide sequence ID" value="NZ_CBTJ020000030.1"/>
</dbReference>
<comment type="pathway">
    <text evidence="1">Cofactor biosynthesis; ubiquinone biosynthesis.</text>
</comment>
<dbReference type="EMBL" id="CBTJ020000030">
    <property type="protein sequence ID" value="CDI02081.1"/>
    <property type="molecule type" value="Genomic_DNA"/>
</dbReference>
<evidence type="ECO:0000259" key="2">
    <source>
        <dbReference type="Pfam" id="PF02036"/>
    </source>
</evidence>
<proteinExistence type="inferred from homology"/>
<evidence type="ECO:0000313" key="4">
    <source>
        <dbReference type="Proteomes" id="UP000035760"/>
    </source>
</evidence>
<comment type="caution">
    <text evidence="3">The sequence shown here is derived from an EMBL/GenBank/DDBJ whole genome shotgun (WGS) entry which is preliminary data.</text>
</comment>
<protein>
    <recommendedName>
        <fullName evidence="1">Ubiquinone biosynthesis accessory factor UbiJ</fullName>
    </recommendedName>
</protein>
<dbReference type="PANTHER" id="PTHR38693">
    <property type="entry name" value="UBIQUINONE BIOSYNTHESIS PROTEIN UBIJ"/>
    <property type="match status" value="1"/>
</dbReference>
<evidence type="ECO:0000313" key="3">
    <source>
        <dbReference type="EMBL" id="CDI02081.1"/>
    </source>
</evidence>
<dbReference type="InterPro" id="IPR038989">
    <property type="entry name" value="UbiJ"/>
</dbReference>
<accession>W6M396</accession>
<sequence>MISPVIVTGLESALNQVLRLDPDSASRLAALDGKTVAVEVEGLEQRFYLRFAAEGVRVMDDDEGTAVVWIRGTPLALLRQWRRQSLQDSRQIKVEGNSDVAREVQLLLARLDIDWEEQLAKRFGDPIAHQLGNVWRSLRGWGRRVSAVVSANSTEYLQHELGALPPSHVVERFLHDVDILREDADRLAVRVERLRQRLAPGGLG</sequence>
<dbReference type="GO" id="GO:0005737">
    <property type="term" value="C:cytoplasm"/>
    <property type="evidence" value="ECO:0007669"/>
    <property type="project" value="UniProtKB-SubCell"/>
</dbReference>
<dbReference type="Proteomes" id="UP000035760">
    <property type="component" value="Unassembled WGS sequence"/>
</dbReference>
<comment type="similarity">
    <text evidence="1">Belongs to the UbiJ family.</text>
</comment>
<organism evidence="3 4">
    <name type="scientific">Candidatus Competibacter denitrificans Run_A_D11</name>
    <dbReference type="NCBI Taxonomy" id="1400863"/>
    <lineage>
        <taxon>Bacteria</taxon>
        <taxon>Pseudomonadati</taxon>
        <taxon>Pseudomonadota</taxon>
        <taxon>Gammaproteobacteria</taxon>
        <taxon>Candidatus Competibacteraceae</taxon>
        <taxon>Candidatus Competibacter</taxon>
    </lineage>
</organism>
<feature type="domain" description="SCP2" evidence="2">
    <location>
        <begin position="14"/>
        <end position="108"/>
    </location>
</feature>
<keyword evidence="1" id="KW-0963">Cytoplasm</keyword>
<dbReference type="InterPro" id="IPR036527">
    <property type="entry name" value="SCP2_sterol-bd_dom_sf"/>
</dbReference>
<dbReference type="UniPathway" id="UPA00232"/>
<comment type="subcellular location">
    <subcellularLocation>
        <location evidence="1">Cytoplasm</location>
    </subcellularLocation>
</comment>
<name>W6M396_9GAMM</name>
<dbReference type="AlphaFoldDB" id="W6M396"/>
<dbReference type="InterPro" id="IPR003033">
    <property type="entry name" value="SCP2_sterol-bd_dom"/>
</dbReference>
<reference evidence="3" key="1">
    <citation type="submission" date="2013-07" db="EMBL/GenBank/DDBJ databases">
        <authorList>
            <person name="McIlroy S."/>
        </authorList>
    </citation>
    <scope>NUCLEOTIDE SEQUENCE [LARGE SCALE GENOMIC DNA]</scope>
    <source>
        <strain evidence="3">Run_A_D11</strain>
    </source>
</reference>